<feature type="domain" description="TIL" evidence="3">
    <location>
        <begin position="1"/>
        <end position="53"/>
    </location>
</feature>
<dbReference type="InterPro" id="IPR051368">
    <property type="entry name" value="SerProtInhib-TIL_Domain"/>
</dbReference>
<reference evidence="4" key="1">
    <citation type="journal article" date="2008" name="Nature">
        <title>The amphioxus genome and the evolution of the chordate karyotype.</title>
        <authorList>
            <consortium name="US DOE Joint Genome Institute (JGI-PGF)"/>
            <person name="Putnam N.H."/>
            <person name="Butts T."/>
            <person name="Ferrier D.E.K."/>
            <person name="Furlong R.F."/>
            <person name="Hellsten U."/>
            <person name="Kawashima T."/>
            <person name="Robinson-Rechavi M."/>
            <person name="Shoguchi E."/>
            <person name="Terry A."/>
            <person name="Yu J.-K."/>
            <person name="Benito-Gutierrez E.L."/>
            <person name="Dubchak I."/>
            <person name="Garcia-Fernandez J."/>
            <person name="Gibson-Brown J.J."/>
            <person name="Grigoriev I.V."/>
            <person name="Horton A.C."/>
            <person name="de Jong P.J."/>
            <person name="Jurka J."/>
            <person name="Kapitonov V.V."/>
            <person name="Kohara Y."/>
            <person name="Kuroki Y."/>
            <person name="Lindquist E."/>
            <person name="Lucas S."/>
            <person name="Osoegawa K."/>
            <person name="Pennacchio L.A."/>
            <person name="Salamov A.A."/>
            <person name="Satou Y."/>
            <person name="Sauka-Spengler T."/>
            <person name="Schmutz J."/>
            <person name="Shin-I T."/>
            <person name="Toyoda A."/>
            <person name="Bronner-Fraser M."/>
            <person name="Fujiyama A."/>
            <person name="Holland L.Z."/>
            <person name="Holland P.W.H."/>
            <person name="Satoh N."/>
            <person name="Rokhsar D.S."/>
        </authorList>
    </citation>
    <scope>NUCLEOTIDE SEQUENCE [LARGE SCALE GENOMIC DNA]</scope>
    <source>
        <strain evidence="4">S238N-H82</strain>
        <tissue evidence="4">Testes</tissue>
    </source>
</reference>
<dbReference type="SUPFAM" id="SSF57567">
    <property type="entry name" value="Serine protease inhibitors"/>
    <property type="match status" value="2"/>
</dbReference>
<dbReference type="GO" id="GO:0030414">
    <property type="term" value="F:peptidase inhibitor activity"/>
    <property type="evidence" value="ECO:0007669"/>
    <property type="project" value="UniProtKB-KW"/>
</dbReference>
<dbReference type="Pfam" id="PF01826">
    <property type="entry name" value="TIL"/>
    <property type="match status" value="2"/>
</dbReference>
<dbReference type="CDD" id="cd19941">
    <property type="entry name" value="TIL"/>
    <property type="match status" value="2"/>
</dbReference>
<dbReference type="InParanoid" id="C3YKB7"/>
<keyword evidence="2" id="KW-1015">Disulfide bond</keyword>
<evidence type="ECO:0000259" key="3">
    <source>
        <dbReference type="Pfam" id="PF01826"/>
    </source>
</evidence>
<evidence type="ECO:0000256" key="1">
    <source>
        <dbReference type="ARBA" id="ARBA00022690"/>
    </source>
</evidence>
<dbReference type="Gene3D" id="2.10.25.10">
    <property type="entry name" value="Laminin"/>
    <property type="match status" value="2"/>
</dbReference>
<feature type="non-terminal residue" evidence="4">
    <location>
        <position position="1"/>
    </location>
</feature>
<organism>
    <name type="scientific">Branchiostoma floridae</name>
    <name type="common">Florida lancelet</name>
    <name type="synonym">Amphioxus</name>
    <dbReference type="NCBI Taxonomy" id="7739"/>
    <lineage>
        <taxon>Eukaryota</taxon>
        <taxon>Metazoa</taxon>
        <taxon>Chordata</taxon>
        <taxon>Cephalochordata</taxon>
        <taxon>Leptocardii</taxon>
        <taxon>Amphioxiformes</taxon>
        <taxon>Branchiostomatidae</taxon>
        <taxon>Branchiostoma</taxon>
    </lineage>
</organism>
<accession>C3YKB7</accession>
<dbReference type="PANTHER" id="PTHR23259">
    <property type="entry name" value="RIDDLE"/>
    <property type="match status" value="1"/>
</dbReference>
<dbReference type="FunFam" id="2.10.25.10:FF:000055">
    <property type="entry name" value="alpha-tectorin isoform X1"/>
    <property type="match status" value="1"/>
</dbReference>
<evidence type="ECO:0000313" key="4">
    <source>
        <dbReference type="EMBL" id="EEN59278.1"/>
    </source>
</evidence>
<feature type="non-terminal residue" evidence="4">
    <location>
        <position position="109"/>
    </location>
</feature>
<keyword evidence="1" id="KW-0646">Protease inhibitor</keyword>
<sequence length="109" mass="12105">CGENAHFDECGHGACQPTCDNPAPFCTMQCIPSCQCDNGFVLHDGKCIAEDQCPDRKCPENSHFRQCGTCKRTCENPNPACTRECKPPGCHCDSGYLWKEERCIPRSQC</sequence>
<dbReference type="InterPro" id="IPR036084">
    <property type="entry name" value="Ser_inhib-like_sf"/>
</dbReference>
<gene>
    <name evidence="4" type="ORF">BRAFLDRAFT_172142</name>
</gene>
<feature type="domain" description="TIL" evidence="3">
    <location>
        <begin position="58"/>
        <end position="109"/>
    </location>
</feature>
<dbReference type="InterPro" id="IPR002919">
    <property type="entry name" value="TIL_dom"/>
</dbReference>
<dbReference type="AlphaFoldDB" id="C3YKB7"/>
<name>C3YKB7_BRAFL</name>
<dbReference type="EMBL" id="GG666521">
    <property type="protein sequence ID" value="EEN59278.1"/>
    <property type="molecule type" value="Genomic_DNA"/>
</dbReference>
<proteinExistence type="predicted"/>
<evidence type="ECO:0000256" key="2">
    <source>
        <dbReference type="ARBA" id="ARBA00023157"/>
    </source>
</evidence>
<dbReference type="PANTHER" id="PTHR23259:SF70">
    <property type="entry name" value="ACCESSORY GLAND PROTEIN ACP62F-RELATED"/>
    <property type="match status" value="1"/>
</dbReference>
<protein>
    <recommendedName>
        <fullName evidence="3">TIL domain-containing protein</fullName>
    </recommendedName>
</protein>